<protein>
    <submittedName>
        <fullName evidence="2">Uncharacterized protein</fullName>
    </submittedName>
</protein>
<dbReference type="EMBL" id="HBHY01009040">
    <property type="protein sequence ID" value="CAE0136281.1"/>
    <property type="molecule type" value="Transcribed_RNA"/>
</dbReference>
<feature type="region of interest" description="Disordered" evidence="1">
    <location>
        <begin position="148"/>
        <end position="171"/>
    </location>
</feature>
<gene>
    <name evidence="2" type="ORF">PSIN1315_LOCUS5831</name>
</gene>
<dbReference type="AlphaFoldDB" id="A0A7S3BJ48"/>
<reference evidence="2" key="1">
    <citation type="submission" date="2021-01" db="EMBL/GenBank/DDBJ databases">
        <authorList>
            <person name="Corre E."/>
            <person name="Pelletier E."/>
            <person name="Niang G."/>
            <person name="Scheremetjew M."/>
            <person name="Finn R."/>
            <person name="Kale V."/>
            <person name="Holt S."/>
            <person name="Cochrane G."/>
            <person name="Meng A."/>
            <person name="Brown T."/>
            <person name="Cohen L."/>
        </authorList>
    </citation>
    <scope>NUCLEOTIDE SEQUENCE</scope>
    <source>
        <strain evidence="2">RCC927</strain>
    </source>
</reference>
<evidence type="ECO:0000313" key="2">
    <source>
        <dbReference type="EMBL" id="CAE0136281.1"/>
    </source>
</evidence>
<accession>A0A7S3BJ48</accession>
<organism evidence="2">
    <name type="scientific">Prasinoderma singulare</name>
    <dbReference type="NCBI Taxonomy" id="676789"/>
    <lineage>
        <taxon>Eukaryota</taxon>
        <taxon>Viridiplantae</taxon>
        <taxon>Prasinodermophyta</taxon>
        <taxon>Prasinodermophyceae</taxon>
        <taxon>Prasinodermales</taxon>
        <taxon>Prasinodermaceae</taxon>
        <taxon>Prasinoderma</taxon>
    </lineage>
</organism>
<sequence length="374" mass="39070">MTGGVGVFDEDEYAYNQDARAEESGVVAQAEKTVNPNSGQKRSATSAELHGGARRVAPGFESDDAAANLKRMLGLHGVTLTEQQAASIAEHTGSQAFLGGNPNPVAVASRDPRLAAPPAAGVVTPVQPLMGYASTGYGMAQQGAALASGSGGMPSNGTFDPPPNDSQLSLNSSGATSLEIMCALRNVKELSPAQAQISEVMHVDQGLIVDQGATCCLPGAASFMKHEEVSAPATDAQIKALEQCVRNLAKRMGVPAESVQVTGLTFFVLTRKQVSQLITRVNDAATLASNELRRAMAKFKIPFSGNTVGQAIAATRREVNRGSSSAKEAADIQIGSNLNDLLRRVGVQPNANMHQNWAMLLYLLACPQWATATA</sequence>
<name>A0A7S3BJ48_9VIRI</name>
<feature type="compositionally biased region" description="Polar residues" evidence="1">
    <location>
        <begin position="32"/>
        <end position="46"/>
    </location>
</feature>
<evidence type="ECO:0000256" key="1">
    <source>
        <dbReference type="SAM" id="MobiDB-lite"/>
    </source>
</evidence>
<proteinExistence type="predicted"/>
<feature type="region of interest" description="Disordered" evidence="1">
    <location>
        <begin position="1"/>
        <end position="53"/>
    </location>
</feature>